<dbReference type="EMBL" id="FPKV01000004">
    <property type="protein sequence ID" value="SFZ94593.1"/>
    <property type="molecule type" value="Genomic_DNA"/>
</dbReference>
<dbReference type="InterPro" id="IPR000782">
    <property type="entry name" value="FAS1_domain"/>
</dbReference>
<feature type="domain" description="FAS1" evidence="2">
    <location>
        <begin position="36"/>
        <end position="176"/>
    </location>
</feature>
<dbReference type="SUPFAM" id="SSF82153">
    <property type="entry name" value="FAS1 domain"/>
    <property type="match status" value="2"/>
</dbReference>
<keyword evidence="4" id="KW-1185">Reference proteome</keyword>
<feature type="domain" description="FAS1" evidence="2">
    <location>
        <begin position="178"/>
        <end position="323"/>
    </location>
</feature>
<dbReference type="PROSITE" id="PS50213">
    <property type="entry name" value="FAS1"/>
    <property type="match status" value="2"/>
</dbReference>
<keyword evidence="1" id="KW-0732">Signal</keyword>
<dbReference type="SMART" id="SM00554">
    <property type="entry name" value="FAS1"/>
    <property type="match status" value="2"/>
</dbReference>
<dbReference type="AlphaFoldDB" id="A0A1K2IQ88"/>
<evidence type="ECO:0000313" key="3">
    <source>
        <dbReference type="EMBL" id="SFZ94593.1"/>
    </source>
</evidence>
<dbReference type="InterPro" id="IPR036378">
    <property type="entry name" value="FAS1_dom_sf"/>
</dbReference>
<feature type="chain" id="PRO_5012046590" evidence="1">
    <location>
        <begin position="26"/>
        <end position="327"/>
    </location>
</feature>
<reference evidence="3 4" key="1">
    <citation type="submission" date="2016-10" db="EMBL/GenBank/DDBJ databases">
        <authorList>
            <person name="de Groot N.N."/>
        </authorList>
    </citation>
    <scope>NUCLEOTIDE SEQUENCE [LARGE SCALE GENOMIC DNA]</scope>
    <source>
        <strain evidence="3 4">DSM 18180</strain>
    </source>
</reference>
<evidence type="ECO:0000256" key="1">
    <source>
        <dbReference type="SAM" id="SignalP"/>
    </source>
</evidence>
<dbReference type="PANTHER" id="PTHR10900">
    <property type="entry name" value="PERIOSTIN-RELATED"/>
    <property type="match status" value="1"/>
</dbReference>
<dbReference type="InterPro" id="IPR050904">
    <property type="entry name" value="Adhesion/Biosynth-related"/>
</dbReference>
<dbReference type="PROSITE" id="PS51257">
    <property type="entry name" value="PROKAR_LIPOPROTEIN"/>
    <property type="match status" value="1"/>
</dbReference>
<organism evidence="3 4">
    <name type="scientific">Flaviramulus basaltis</name>
    <dbReference type="NCBI Taxonomy" id="369401"/>
    <lineage>
        <taxon>Bacteria</taxon>
        <taxon>Pseudomonadati</taxon>
        <taxon>Bacteroidota</taxon>
        <taxon>Flavobacteriia</taxon>
        <taxon>Flavobacteriales</taxon>
        <taxon>Flavobacteriaceae</taxon>
        <taxon>Flaviramulus</taxon>
    </lineage>
</organism>
<proteinExistence type="predicted"/>
<dbReference type="Gene3D" id="2.30.180.10">
    <property type="entry name" value="FAS1 domain"/>
    <property type="match status" value="2"/>
</dbReference>
<dbReference type="OrthoDB" id="9800666at2"/>
<feature type="signal peptide" evidence="1">
    <location>
        <begin position="1"/>
        <end position="25"/>
    </location>
</feature>
<evidence type="ECO:0000259" key="2">
    <source>
        <dbReference type="PROSITE" id="PS50213"/>
    </source>
</evidence>
<sequence>MKNLNYLRKFVFLFIIIGIISSCNNDDDNTTIKPDPLNIVETAQSVPELSILVDAVVQAGLVDALSASGDKTVLAPTNAAFTDFLADKGFNSLSEVPNDVLTQILLNHVIAGANIESSALIGTSGYTNTLADGPNSTKLSLYFDGTSGVTFNGSASVAIADVETSNGIVHVIDRVIDLPTIATFATTNPALSILVDALVYADSGTPTVPYIDTVSDETAGPFTVFAPTNDAFVSLLAELEVNALTDIPTSTVDAVLLNHIVSGANVQSNQLTSGTVTTLGGDITADATLFTLTDANGRVSNIVTALVDIQGTNGVVHVIDKVILPAQ</sequence>
<name>A0A1K2IQ88_9FLAO</name>
<dbReference type="RefSeq" id="WP_072403475.1">
    <property type="nucleotide sequence ID" value="NZ_FPKV01000004.1"/>
</dbReference>
<gene>
    <name evidence="3" type="ORF">SAMN05428642_104268</name>
</gene>
<protein>
    <submittedName>
        <fullName evidence="3">Uncaracterized surface protein containing fasciclin (FAS1) repeats</fullName>
    </submittedName>
</protein>
<dbReference type="STRING" id="369401.SAMN05428642_104268"/>
<dbReference type="Proteomes" id="UP000182544">
    <property type="component" value="Unassembled WGS sequence"/>
</dbReference>
<dbReference type="GO" id="GO:0005615">
    <property type="term" value="C:extracellular space"/>
    <property type="evidence" value="ECO:0007669"/>
    <property type="project" value="TreeGrafter"/>
</dbReference>
<evidence type="ECO:0000313" key="4">
    <source>
        <dbReference type="Proteomes" id="UP000182544"/>
    </source>
</evidence>
<accession>A0A1K2IQ88</accession>
<dbReference type="PANTHER" id="PTHR10900:SF77">
    <property type="entry name" value="FI19380P1"/>
    <property type="match status" value="1"/>
</dbReference>
<dbReference type="Pfam" id="PF02469">
    <property type="entry name" value="Fasciclin"/>
    <property type="match status" value="2"/>
</dbReference>